<evidence type="ECO:0008006" key="3">
    <source>
        <dbReference type="Google" id="ProtNLM"/>
    </source>
</evidence>
<dbReference type="EMBL" id="CP045226">
    <property type="protein sequence ID" value="QFS45297.1"/>
    <property type="molecule type" value="Genomic_DNA"/>
</dbReference>
<dbReference type="NCBIfam" id="NF045582">
    <property type="entry name" value="Npun_R2823_gen"/>
    <property type="match status" value="1"/>
</dbReference>
<dbReference type="KEGG" id="nsh:GXM_02774"/>
<accession>A0A5P8VY34</accession>
<evidence type="ECO:0000313" key="1">
    <source>
        <dbReference type="EMBL" id="QFS45297.1"/>
    </source>
</evidence>
<evidence type="ECO:0000313" key="2">
    <source>
        <dbReference type="Proteomes" id="UP000326678"/>
    </source>
</evidence>
<name>A0A5P8VY34_9NOSO</name>
<proteinExistence type="predicted"/>
<dbReference type="Gene3D" id="3.90.550.10">
    <property type="entry name" value="Spore Coat Polysaccharide Biosynthesis Protein SpsA, Chain A"/>
    <property type="match status" value="1"/>
</dbReference>
<gene>
    <name evidence="1" type="ORF">GXM_02774</name>
</gene>
<dbReference type="RefSeq" id="WP_152588992.1">
    <property type="nucleotide sequence ID" value="NZ_CP045226.1"/>
</dbReference>
<dbReference type="AlphaFoldDB" id="A0A5P8VY34"/>
<dbReference type="InterPro" id="IPR029044">
    <property type="entry name" value="Nucleotide-diphossugar_trans"/>
</dbReference>
<dbReference type="InterPro" id="IPR054619">
    <property type="entry name" value="Npun_R2821-like"/>
</dbReference>
<organism evidence="1 2">
    <name type="scientific">Nostoc sphaeroides CCNUC1</name>
    <dbReference type="NCBI Taxonomy" id="2653204"/>
    <lineage>
        <taxon>Bacteria</taxon>
        <taxon>Bacillati</taxon>
        <taxon>Cyanobacteriota</taxon>
        <taxon>Cyanophyceae</taxon>
        <taxon>Nostocales</taxon>
        <taxon>Nostocaceae</taxon>
        <taxon>Nostoc</taxon>
    </lineage>
</organism>
<reference evidence="1 2" key="1">
    <citation type="submission" date="2019-10" db="EMBL/GenBank/DDBJ databases">
        <title>Genomic and transcriptomic insights into the perfect genentic adaptation of a filamentous nitrogen-fixing cyanobacterium to rice fields.</title>
        <authorList>
            <person name="Chen Z."/>
        </authorList>
    </citation>
    <scope>NUCLEOTIDE SEQUENCE [LARGE SCALE GENOMIC DNA]</scope>
    <source>
        <strain evidence="1">CCNUC1</strain>
    </source>
</reference>
<sequence length="345" mass="40539">MIDGIYILANDVVYDQLVALLNSIEANAGSKIPICILPYNQQLDKVKAELASRDNVTLFEDSDSIAYWDNFATQIWKNYPRAQKTWREWGFPELYELPMHRKFCAVDGPFDRFIYFDADTLLMRPIDYVYEKLDTYDWVVNDFQYKSELKFIFDGSPEQMEQIFNSENLQAKVFCAGWFATKKNIFSPAIRADLLKKLTAGEADVMAFLAPDQSLFNYMVFRSGISYYNFACYDCEQATGNHWSSQFDVVDNILYDQGRRLTYLHYMSISSSKFTQLCAGEDVNIPYRDVFLHYRYLKSPEERPQSFTRPSQLMLLQKSTRSFIQQRVNNIKLNYRNFKDRINGY</sequence>
<protein>
    <recommendedName>
        <fullName evidence="3">Sugar transferase</fullName>
    </recommendedName>
</protein>
<dbReference type="Proteomes" id="UP000326678">
    <property type="component" value="Chromosome Gxm1"/>
</dbReference>
<keyword evidence="2" id="KW-1185">Reference proteome</keyword>
<dbReference type="SUPFAM" id="SSF53448">
    <property type="entry name" value="Nucleotide-diphospho-sugar transferases"/>
    <property type="match status" value="1"/>
</dbReference>